<dbReference type="EMBL" id="AKVJ01000002">
    <property type="protein sequence ID" value="EIW20973.1"/>
    <property type="molecule type" value="Genomic_DNA"/>
</dbReference>
<proteinExistence type="inferred from homology"/>
<evidence type="ECO:0000313" key="11">
    <source>
        <dbReference type="Proteomes" id="UP000004324"/>
    </source>
</evidence>
<sequence length="193" mass="21621">MLSAEKIKSCFIFCVSVSYNRIYLQEGCVMMQQMHTILDTDWGYMNAVWTDIGLWQLDFPFKIKPQEIKSTTSADVELWSEQLRKELNMYWRGFVVDFGVPIDWHGYTSFQKAVLTYTATIPYGQTISYGTLAKEIDNPKAVRAVGGALHINRVPIVVPCHRVIGANGSLTGFGGGVELKQALLMLESGIAES</sequence>
<evidence type="ECO:0000256" key="7">
    <source>
        <dbReference type="ARBA" id="ARBA00023204"/>
    </source>
</evidence>
<dbReference type="FunFam" id="1.10.10.10:FF:000214">
    <property type="entry name" value="Methylated-DNA--protein-cysteine methyltransferase"/>
    <property type="match status" value="1"/>
</dbReference>
<dbReference type="InterPro" id="IPR014048">
    <property type="entry name" value="MethylDNA_cys_MeTrfase_DNA-bd"/>
</dbReference>
<feature type="domain" description="Methylated-DNA-[protein]-cysteine S-methyltransferase DNA binding" evidence="9">
    <location>
        <begin position="109"/>
        <end position="188"/>
    </location>
</feature>
<dbReference type="Proteomes" id="UP000004324">
    <property type="component" value="Unassembled WGS sequence"/>
</dbReference>
<evidence type="ECO:0000259" key="9">
    <source>
        <dbReference type="Pfam" id="PF01035"/>
    </source>
</evidence>
<dbReference type="GO" id="GO:0032259">
    <property type="term" value="P:methylation"/>
    <property type="evidence" value="ECO:0007669"/>
    <property type="project" value="UniProtKB-KW"/>
</dbReference>
<dbReference type="PROSITE" id="PS00374">
    <property type="entry name" value="MGMT"/>
    <property type="match status" value="1"/>
</dbReference>
<dbReference type="SUPFAM" id="SSF46767">
    <property type="entry name" value="Methylated DNA-protein cysteine methyltransferase, C-terminal domain"/>
    <property type="match status" value="1"/>
</dbReference>
<dbReference type="InterPro" id="IPR036388">
    <property type="entry name" value="WH-like_DNA-bd_sf"/>
</dbReference>
<dbReference type="CDD" id="cd06445">
    <property type="entry name" value="ATase"/>
    <property type="match status" value="1"/>
</dbReference>
<evidence type="ECO:0000256" key="4">
    <source>
        <dbReference type="ARBA" id="ARBA00022603"/>
    </source>
</evidence>
<comment type="catalytic activity">
    <reaction evidence="8">
        <text>a 6-O-methyl-2'-deoxyguanosine in DNA + L-cysteinyl-[protein] = S-methyl-L-cysteinyl-[protein] + a 2'-deoxyguanosine in DNA</text>
        <dbReference type="Rhea" id="RHEA:24000"/>
        <dbReference type="Rhea" id="RHEA-COMP:10131"/>
        <dbReference type="Rhea" id="RHEA-COMP:10132"/>
        <dbReference type="Rhea" id="RHEA-COMP:11367"/>
        <dbReference type="Rhea" id="RHEA-COMP:11368"/>
        <dbReference type="ChEBI" id="CHEBI:29950"/>
        <dbReference type="ChEBI" id="CHEBI:82612"/>
        <dbReference type="ChEBI" id="CHEBI:85445"/>
        <dbReference type="ChEBI" id="CHEBI:85448"/>
        <dbReference type="EC" id="2.1.1.63"/>
    </reaction>
</comment>
<dbReference type="InterPro" id="IPR001497">
    <property type="entry name" value="MethylDNA_cys_MeTrfase_AS"/>
</dbReference>
<reference evidence="10 11" key="1">
    <citation type="journal article" date="2012" name="J. Bacteriol.">
        <title>Draft Genome Sequences for Two Metal-Reducing Pelosinus fermentans Strains Isolated from a Cr(VI)-Contaminated Site and for Type Strain R7.</title>
        <authorList>
            <person name="Brown S.D."/>
            <person name="Podar M."/>
            <person name="Klingeman D.M."/>
            <person name="Johnson C.M."/>
            <person name="Yang Z.K."/>
            <person name="Utturkar S.M."/>
            <person name="Land M.L."/>
            <person name="Mosher J.J."/>
            <person name="Hurt R.A.Jr."/>
            <person name="Phelps T.J."/>
            <person name="Palumbo A.V."/>
            <person name="Arkin A.P."/>
            <person name="Hazen T.C."/>
            <person name="Elias D.A."/>
        </authorList>
    </citation>
    <scope>NUCLEOTIDE SEQUENCE [LARGE SCALE GENOMIC DNA]</scope>
    <source>
        <strain evidence="10 11">B4</strain>
    </source>
</reference>
<evidence type="ECO:0000256" key="6">
    <source>
        <dbReference type="ARBA" id="ARBA00022763"/>
    </source>
</evidence>
<organism evidence="10 11">
    <name type="scientific">Pelosinus fermentans B4</name>
    <dbReference type="NCBI Taxonomy" id="1149862"/>
    <lineage>
        <taxon>Bacteria</taxon>
        <taxon>Bacillati</taxon>
        <taxon>Bacillota</taxon>
        <taxon>Negativicutes</taxon>
        <taxon>Selenomonadales</taxon>
        <taxon>Sporomusaceae</taxon>
        <taxon>Pelosinus</taxon>
    </lineage>
</organism>
<dbReference type="InterPro" id="IPR036217">
    <property type="entry name" value="MethylDNA_cys_MeTrfase_DNAb"/>
</dbReference>
<protein>
    <recommendedName>
        <fullName evidence="3">methylated-DNA--[protein]-cysteine S-methyltransferase</fullName>
        <ecNumber evidence="3">2.1.1.63</ecNumber>
    </recommendedName>
</protein>
<comment type="catalytic activity">
    <reaction evidence="1">
        <text>a 4-O-methyl-thymidine in DNA + L-cysteinyl-[protein] = a thymidine in DNA + S-methyl-L-cysteinyl-[protein]</text>
        <dbReference type="Rhea" id="RHEA:53428"/>
        <dbReference type="Rhea" id="RHEA-COMP:10131"/>
        <dbReference type="Rhea" id="RHEA-COMP:10132"/>
        <dbReference type="Rhea" id="RHEA-COMP:13555"/>
        <dbReference type="Rhea" id="RHEA-COMP:13556"/>
        <dbReference type="ChEBI" id="CHEBI:29950"/>
        <dbReference type="ChEBI" id="CHEBI:82612"/>
        <dbReference type="ChEBI" id="CHEBI:137386"/>
        <dbReference type="ChEBI" id="CHEBI:137387"/>
        <dbReference type="EC" id="2.1.1.63"/>
    </reaction>
</comment>
<dbReference type="AlphaFoldDB" id="I8RKZ2"/>
<keyword evidence="6" id="KW-0227">DNA damage</keyword>
<dbReference type="PATRIC" id="fig|1149862.3.peg.101"/>
<keyword evidence="11" id="KW-1185">Reference proteome</keyword>
<dbReference type="RefSeq" id="WP_007930322.1">
    <property type="nucleotide sequence ID" value="NZ_AKVJ01000002.1"/>
</dbReference>
<accession>I8RKZ2</accession>
<evidence type="ECO:0000256" key="3">
    <source>
        <dbReference type="ARBA" id="ARBA00011918"/>
    </source>
</evidence>
<comment type="similarity">
    <text evidence="2">Belongs to the MGMT family.</text>
</comment>
<dbReference type="EC" id="2.1.1.63" evidence="3"/>
<dbReference type="OrthoDB" id="9802228at2"/>
<evidence type="ECO:0000256" key="1">
    <source>
        <dbReference type="ARBA" id="ARBA00001286"/>
    </source>
</evidence>
<dbReference type="PANTHER" id="PTHR10815">
    <property type="entry name" value="METHYLATED-DNA--PROTEIN-CYSTEINE METHYLTRANSFERASE"/>
    <property type="match status" value="1"/>
</dbReference>
<dbReference type="GO" id="GO:0006281">
    <property type="term" value="P:DNA repair"/>
    <property type="evidence" value="ECO:0007669"/>
    <property type="project" value="UniProtKB-KW"/>
</dbReference>
<evidence type="ECO:0000313" key="10">
    <source>
        <dbReference type="EMBL" id="EIW20973.1"/>
    </source>
</evidence>
<dbReference type="Pfam" id="PF01035">
    <property type="entry name" value="DNA_binding_1"/>
    <property type="match status" value="1"/>
</dbReference>
<dbReference type="Gene3D" id="1.10.10.10">
    <property type="entry name" value="Winged helix-like DNA-binding domain superfamily/Winged helix DNA-binding domain"/>
    <property type="match status" value="1"/>
</dbReference>
<evidence type="ECO:0000256" key="2">
    <source>
        <dbReference type="ARBA" id="ARBA00008711"/>
    </source>
</evidence>
<keyword evidence="5 10" id="KW-0808">Transferase</keyword>
<dbReference type="NCBIfam" id="TIGR00589">
    <property type="entry name" value="ogt"/>
    <property type="match status" value="1"/>
</dbReference>
<comment type="caution">
    <text evidence="10">The sequence shown here is derived from an EMBL/GenBank/DDBJ whole genome shotgun (WGS) entry which is preliminary data.</text>
</comment>
<name>I8RKZ2_9FIRM</name>
<dbReference type="GO" id="GO:0003908">
    <property type="term" value="F:methylated-DNA-[protein]-cysteine S-methyltransferase activity"/>
    <property type="evidence" value="ECO:0007669"/>
    <property type="project" value="UniProtKB-EC"/>
</dbReference>
<keyword evidence="4 10" id="KW-0489">Methyltransferase</keyword>
<keyword evidence="7" id="KW-0234">DNA repair</keyword>
<dbReference type="PANTHER" id="PTHR10815:SF5">
    <property type="entry name" value="METHYLATED-DNA--PROTEIN-CYSTEINE METHYLTRANSFERASE"/>
    <property type="match status" value="1"/>
</dbReference>
<evidence type="ECO:0000256" key="8">
    <source>
        <dbReference type="ARBA" id="ARBA00049348"/>
    </source>
</evidence>
<gene>
    <name evidence="10" type="ORF">FB4_1825</name>
</gene>
<evidence type="ECO:0000256" key="5">
    <source>
        <dbReference type="ARBA" id="ARBA00022679"/>
    </source>
</evidence>